<evidence type="ECO:0000313" key="3">
    <source>
        <dbReference type="EMBL" id="OEE58439.1"/>
    </source>
</evidence>
<evidence type="ECO:0000313" key="4">
    <source>
        <dbReference type="Proteomes" id="UP000095039"/>
    </source>
</evidence>
<name>A0A1E5BZ08_9GAMM</name>
<feature type="domain" description="Flagellar protein FlgJ N-terminal" evidence="2">
    <location>
        <begin position="54"/>
        <end position="104"/>
    </location>
</feature>
<proteinExistence type="predicted"/>
<organism evidence="3 4">
    <name type="scientific">Enterovibrio norvegicus FF-454</name>
    <dbReference type="NCBI Taxonomy" id="1185651"/>
    <lineage>
        <taxon>Bacteria</taxon>
        <taxon>Pseudomonadati</taxon>
        <taxon>Pseudomonadota</taxon>
        <taxon>Gammaproteobacteria</taxon>
        <taxon>Vibrionales</taxon>
        <taxon>Vibrionaceae</taxon>
        <taxon>Enterovibrio</taxon>
    </lineage>
</organism>
<dbReference type="AlphaFoldDB" id="A0A1E5BZ08"/>
<comment type="caution">
    <text evidence="3">The sequence shown here is derived from an EMBL/GenBank/DDBJ whole genome shotgun (WGS) entry which is preliminary data.</text>
</comment>
<dbReference type="Pfam" id="PF10135">
    <property type="entry name" value="Rod-binding"/>
    <property type="match status" value="1"/>
</dbReference>
<dbReference type="InterPro" id="IPR019301">
    <property type="entry name" value="Flagellar_prot_FlgJ_N"/>
</dbReference>
<accession>A0A1E5BZ08</accession>
<evidence type="ECO:0000256" key="1">
    <source>
        <dbReference type="ARBA" id="ARBA00022795"/>
    </source>
</evidence>
<keyword evidence="3" id="KW-0969">Cilium</keyword>
<dbReference type="EMBL" id="AJWN02000094">
    <property type="protein sequence ID" value="OEE58439.1"/>
    <property type="molecule type" value="Genomic_DNA"/>
</dbReference>
<keyword evidence="3" id="KW-0966">Cell projection</keyword>
<dbReference type="Proteomes" id="UP000095039">
    <property type="component" value="Unassembled WGS sequence"/>
</dbReference>
<reference evidence="3 4" key="1">
    <citation type="journal article" date="2012" name="Science">
        <title>Ecological populations of bacteria act as socially cohesive units of antibiotic production and resistance.</title>
        <authorList>
            <person name="Cordero O.X."/>
            <person name="Wildschutte H."/>
            <person name="Kirkup B."/>
            <person name="Proehl S."/>
            <person name="Ngo L."/>
            <person name="Hussain F."/>
            <person name="Le Roux F."/>
            <person name="Mincer T."/>
            <person name="Polz M.F."/>
        </authorList>
    </citation>
    <scope>NUCLEOTIDE SEQUENCE [LARGE SCALE GENOMIC DNA]</scope>
    <source>
        <strain evidence="3 4">FF-454</strain>
    </source>
</reference>
<sequence length="215" mass="23365">MKVEGLHDQTRMSSMLYHDNSALAKIKHSADQQGALKEVAGQFEAMFLQLVLRQMRSSSDVLADEDSPFSSQQYGVFRDMYDGQLAIEMSRKQSAGIADMLVKQLGPAAMQANGVSLQGSVEQRAAKTKADANVIALSKSGINSGGMKETHNLAANDEFCVIKAEARSQAHIAPNFNRCNSLNNADVNVASVNQQRNDVGTTTAFSQPLIRKMEL</sequence>
<dbReference type="GO" id="GO:0044781">
    <property type="term" value="P:bacterial-type flagellum organization"/>
    <property type="evidence" value="ECO:0007669"/>
    <property type="project" value="UniProtKB-KW"/>
</dbReference>
<keyword evidence="4" id="KW-1185">Reference proteome</keyword>
<protein>
    <submittedName>
        <fullName evidence="3">Flagellar protein</fullName>
    </submittedName>
</protein>
<keyword evidence="1" id="KW-1005">Bacterial flagellum biogenesis</keyword>
<keyword evidence="3" id="KW-0282">Flagellum</keyword>
<dbReference type="RefSeq" id="WP_016959273.1">
    <property type="nucleotide sequence ID" value="NZ_AJWN02000094.1"/>
</dbReference>
<evidence type="ECO:0000259" key="2">
    <source>
        <dbReference type="Pfam" id="PF10135"/>
    </source>
</evidence>
<gene>
    <name evidence="3" type="ORF">A1OK_15705</name>
</gene>